<protein>
    <submittedName>
        <fullName evidence="1">Uncharacterized protein</fullName>
    </submittedName>
</protein>
<gene>
    <name evidence="1" type="ORF">D0T90_02270</name>
</gene>
<proteinExistence type="predicted"/>
<dbReference type="AlphaFoldDB" id="A0A5P3MPJ7"/>
<dbReference type="EMBL" id="CP031699">
    <property type="protein sequence ID" value="QEY23467.1"/>
    <property type="molecule type" value="Genomic_DNA"/>
</dbReference>
<dbReference type="Proteomes" id="UP000325536">
    <property type="component" value="Chromosome"/>
</dbReference>
<reference evidence="1 2" key="1">
    <citation type="submission" date="2018-08" db="EMBL/GenBank/DDBJ databases">
        <title>Neisseria animalis ATCC 49930 complete genome.</title>
        <authorList>
            <person name="Veseli I.A."/>
            <person name="Mascarenhas dos Santos A.C."/>
            <person name="Buttler R."/>
            <person name="Pombert J.-F."/>
        </authorList>
    </citation>
    <scope>NUCLEOTIDE SEQUENCE [LARGE SCALE GENOMIC DNA]</scope>
    <source>
        <strain evidence="1 2">ATCC 49930</strain>
    </source>
</reference>
<dbReference type="KEGG" id="naq:D0T90_02270"/>
<organism evidence="1 2">
    <name type="scientific">Neisseria animalis</name>
    <dbReference type="NCBI Taxonomy" id="492"/>
    <lineage>
        <taxon>Bacteria</taxon>
        <taxon>Pseudomonadati</taxon>
        <taxon>Pseudomonadota</taxon>
        <taxon>Betaproteobacteria</taxon>
        <taxon>Neisseriales</taxon>
        <taxon>Neisseriaceae</taxon>
        <taxon>Neisseria</taxon>
    </lineage>
</organism>
<keyword evidence="2" id="KW-1185">Reference proteome</keyword>
<name>A0A5P3MPJ7_NEIAN</name>
<evidence type="ECO:0000313" key="1">
    <source>
        <dbReference type="EMBL" id="QEY23467.1"/>
    </source>
</evidence>
<accession>A0A5P3MPJ7</accession>
<sequence length="66" mass="7774">MRLEFALRFVLKLKRNNGIIGVIRLEIQHYAVCKRITALGFQRLPLLRLGSAALFFILQNRKRHEL</sequence>
<evidence type="ECO:0000313" key="2">
    <source>
        <dbReference type="Proteomes" id="UP000325536"/>
    </source>
</evidence>